<evidence type="ECO:0000313" key="2">
    <source>
        <dbReference type="Proteomes" id="UP000257109"/>
    </source>
</evidence>
<name>A0A371HM43_MUCPR</name>
<dbReference type="Proteomes" id="UP000257109">
    <property type="component" value="Unassembled WGS sequence"/>
</dbReference>
<dbReference type="AlphaFoldDB" id="A0A371HM43"/>
<evidence type="ECO:0000313" key="1">
    <source>
        <dbReference type="EMBL" id="RDY03794.1"/>
    </source>
</evidence>
<reference evidence="1" key="1">
    <citation type="submission" date="2018-05" db="EMBL/GenBank/DDBJ databases">
        <title>Draft genome of Mucuna pruriens seed.</title>
        <authorList>
            <person name="Nnadi N.E."/>
            <person name="Vos R."/>
            <person name="Hasami M.H."/>
            <person name="Devisetty U.K."/>
            <person name="Aguiy J.C."/>
        </authorList>
    </citation>
    <scope>NUCLEOTIDE SEQUENCE [LARGE SCALE GENOMIC DNA]</scope>
    <source>
        <strain evidence="1">JCA_2017</strain>
    </source>
</reference>
<gene>
    <name evidence="1" type="ORF">CR513_12582</name>
</gene>
<comment type="caution">
    <text evidence="1">The sequence shown here is derived from an EMBL/GenBank/DDBJ whole genome shotgun (WGS) entry which is preliminary data.</text>
</comment>
<keyword evidence="2" id="KW-1185">Reference proteome</keyword>
<proteinExistence type="predicted"/>
<feature type="non-terminal residue" evidence="1">
    <location>
        <position position="1"/>
    </location>
</feature>
<protein>
    <submittedName>
        <fullName evidence="1">Uncharacterized protein</fullName>
    </submittedName>
</protein>
<sequence length="163" mass="19478">MKFLEQDHGRLCSQVKESLRYLLRHWNKVREHFNCMKIREQSMNRDTTSHQLLRNLLMILDKENRVRVVHYESVDPMKDKKFSNRILYLVCLVIITTTTRLPQANLLVTVEQKEFFPPQRCHKCNQCRHILCKCKDETVIHFSCKKQECIGRGHPNPKKESNS</sequence>
<organism evidence="1 2">
    <name type="scientific">Mucuna pruriens</name>
    <name type="common">Velvet bean</name>
    <name type="synonym">Dolichos pruriens</name>
    <dbReference type="NCBI Taxonomy" id="157652"/>
    <lineage>
        <taxon>Eukaryota</taxon>
        <taxon>Viridiplantae</taxon>
        <taxon>Streptophyta</taxon>
        <taxon>Embryophyta</taxon>
        <taxon>Tracheophyta</taxon>
        <taxon>Spermatophyta</taxon>
        <taxon>Magnoliopsida</taxon>
        <taxon>eudicotyledons</taxon>
        <taxon>Gunneridae</taxon>
        <taxon>Pentapetalae</taxon>
        <taxon>rosids</taxon>
        <taxon>fabids</taxon>
        <taxon>Fabales</taxon>
        <taxon>Fabaceae</taxon>
        <taxon>Papilionoideae</taxon>
        <taxon>50 kb inversion clade</taxon>
        <taxon>NPAAA clade</taxon>
        <taxon>indigoferoid/millettioid clade</taxon>
        <taxon>Phaseoleae</taxon>
        <taxon>Mucuna</taxon>
    </lineage>
</organism>
<accession>A0A371HM43</accession>
<dbReference type="EMBL" id="QJKJ01002209">
    <property type="protein sequence ID" value="RDY03794.1"/>
    <property type="molecule type" value="Genomic_DNA"/>
</dbReference>